<organism evidence="2 3">
    <name type="scientific">Zymoseptoria brevis</name>
    <dbReference type="NCBI Taxonomy" id="1047168"/>
    <lineage>
        <taxon>Eukaryota</taxon>
        <taxon>Fungi</taxon>
        <taxon>Dikarya</taxon>
        <taxon>Ascomycota</taxon>
        <taxon>Pezizomycotina</taxon>
        <taxon>Dothideomycetes</taxon>
        <taxon>Dothideomycetidae</taxon>
        <taxon>Mycosphaerellales</taxon>
        <taxon>Mycosphaerellaceae</taxon>
        <taxon>Zymoseptoria</taxon>
    </lineage>
</organism>
<proteinExistence type="predicted"/>
<sequence>MIPRSACRSYIRHHAQVRHYIPNAKPLSESESRLPRVANPSFWSSLIPRPFRRPVTEAEVTERALKRSAGAEERRTGIKFLILGILVGSNAINLISIKRDMLNFTRQTDAKLELLREVVQKVKNGEDVDVKQALGTGDPEHEKEWEQVMKELEETDMLLEGRKKREAKRKQKEEQRRIKEEDDVRTAQPAPAEGASEGQKTSRPKFLM</sequence>
<keyword evidence="3" id="KW-1185">Reference proteome</keyword>
<comment type="caution">
    <text evidence="2">The sequence shown here is derived from an EMBL/GenBank/DDBJ whole genome shotgun (WGS) entry which is preliminary data.</text>
</comment>
<reference evidence="2 3" key="1">
    <citation type="submission" date="2015-03" db="EMBL/GenBank/DDBJ databases">
        <title>RNA-seq based gene annotation and comparative genomics of four Zymoseptoria species reveal species-specific pathogenicity related genes and transposable element activity.</title>
        <authorList>
            <person name="Grandaubert J."/>
            <person name="Bhattacharyya A."/>
            <person name="Stukenbrock E.H."/>
        </authorList>
    </citation>
    <scope>NUCLEOTIDE SEQUENCE [LARGE SCALE GENOMIC DNA]</scope>
    <source>
        <strain evidence="2 3">Zb18110</strain>
    </source>
</reference>
<gene>
    <name evidence="2" type="ORF">TI39_contig4118g00007</name>
</gene>
<dbReference type="InterPro" id="IPR035213">
    <property type="entry name" value="DUF5321"/>
</dbReference>
<dbReference type="AlphaFoldDB" id="A0A0F4GD63"/>
<protein>
    <submittedName>
        <fullName evidence="2">Uncharacterized protein</fullName>
    </submittedName>
</protein>
<feature type="region of interest" description="Disordered" evidence="1">
    <location>
        <begin position="156"/>
        <end position="208"/>
    </location>
</feature>
<accession>A0A0F4GD63</accession>
<dbReference type="OrthoDB" id="2253354at2759"/>
<name>A0A0F4GD63_9PEZI</name>
<evidence type="ECO:0000313" key="2">
    <source>
        <dbReference type="EMBL" id="KJX95348.1"/>
    </source>
</evidence>
<feature type="compositionally biased region" description="Basic and acidic residues" evidence="1">
    <location>
        <begin position="171"/>
        <end position="185"/>
    </location>
</feature>
<dbReference type="Pfam" id="PF17254">
    <property type="entry name" value="DUF5321"/>
    <property type="match status" value="1"/>
</dbReference>
<dbReference type="EMBL" id="LAFY01004078">
    <property type="protein sequence ID" value="KJX95348.1"/>
    <property type="molecule type" value="Genomic_DNA"/>
</dbReference>
<evidence type="ECO:0000256" key="1">
    <source>
        <dbReference type="SAM" id="MobiDB-lite"/>
    </source>
</evidence>
<evidence type="ECO:0000313" key="3">
    <source>
        <dbReference type="Proteomes" id="UP000033647"/>
    </source>
</evidence>
<dbReference type="Proteomes" id="UP000033647">
    <property type="component" value="Unassembled WGS sequence"/>
</dbReference>